<name>A0A562QBA1_9BACI</name>
<keyword evidence="2" id="KW-1185">Reference proteome</keyword>
<dbReference type="RefSeq" id="WP_144451491.1">
    <property type="nucleotide sequence ID" value="NZ_VLKZ01000011.1"/>
</dbReference>
<dbReference type="OrthoDB" id="2883596at2"/>
<evidence type="ECO:0000313" key="1">
    <source>
        <dbReference type="EMBL" id="TWI53989.1"/>
    </source>
</evidence>
<dbReference type="AlphaFoldDB" id="A0A562QBA1"/>
<dbReference type="Proteomes" id="UP000315711">
    <property type="component" value="Unassembled WGS sequence"/>
</dbReference>
<reference evidence="1 2" key="1">
    <citation type="journal article" date="2015" name="Stand. Genomic Sci.">
        <title>Genomic Encyclopedia of Bacterial and Archaeal Type Strains, Phase III: the genomes of soil and plant-associated and newly described type strains.</title>
        <authorList>
            <person name="Whitman W.B."/>
            <person name="Woyke T."/>
            <person name="Klenk H.P."/>
            <person name="Zhou Y."/>
            <person name="Lilburn T.G."/>
            <person name="Beck B.J."/>
            <person name="De Vos P."/>
            <person name="Vandamme P."/>
            <person name="Eisen J.A."/>
            <person name="Garrity G."/>
            <person name="Hugenholtz P."/>
            <person name="Kyrpides N.C."/>
        </authorList>
    </citation>
    <scope>NUCLEOTIDE SEQUENCE [LARGE SCALE GENOMIC DNA]</scope>
    <source>
        <strain evidence="1 2">CGMCC 1.10116</strain>
    </source>
</reference>
<protein>
    <submittedName>
        <fullName evidence="1">Uncharacterized protein</fullName>
    </submittedName>
</protein>
<gene>
    <name evidence="1" type="ORF">IQ10_03299</name>
</gene>
<proteinExistence type="predicted"/>
<evidence type="ECO:0000313" key="2">
    <source>
        <dbReference type="Proteomes" id="UP000315711"/>
    </source>
</evidence>
<comment type="caution">
    <text evidence="1">The sequence shown here is derived from an EMBL/GenBank/DDBJ whole genome shotgun (WGS) entry which is preliminary data.</text>
</comment>
<organism evidence="1 2">
    <name type="scientific">Halalkalibacter nanhaiisediminis</name>
    <dbReference type="NCBI Taxonomy" id="688079"/>
    <lineage>
        <taxon>Bacteria</taxon>
        <taxon>Bacillati</taxon>
        <taxon>Bacillota</taxon>
        <taxon>Bacilli</taxon>
        <taxon>Bacillales</taxon>
        <taxon>Bacillaceae</taxon>
        <taxon>Halalkalibacter</taxon>
    </lineage>
</organism>
<sequence>MALKIFYEELDGMLSPKLVLLPNILNEDSTMLTYSVEIPFERFYQEDFHDDLRIISVSQAALQPCPFYDHQFHMNIHQIRLDIEKQGHDPRSIEETEYFSCLVDDLQELLAYDVVRRFVG</sequence>
<dbReference type="EMBL" id="VLKZ01000011">
    <property type="protein sequence ID" value="TWI53989.1"/>
    <property type="molecule type" value="Genomic_DNA"/>
</dbReference>
<accession>A0A562QBA1</accession>